<sequence>MLLRRLALRERMQPLGSGVVELQQWRLLDRDGAPIPLTGTEMDLVAGLVSHVGQILARETLLRLAPARDGEAFDRSIDSRLARLRRKLEAHAIVLRIRPARGIGYRLEDQAPAKIQLEGSQLLRIIDRSCGGRAAIHAVPLARQTMADPSATSVPQP</sequence>
<dbReference type="EMBL" id="MLCO01000090">
    <property type="protein sequence ID" value="ONG54024.1"/>
    <property type="molecule type" value="Genomic_DNA"/>
</dbReference>
<dbReference type="RefSeq" id="WP_076957432.1">
    <property type="nucleotide sequence ID" value="NZ_MLCO01000090.1"/>
</dbReference>
<evidence type="ECO:0000256" key="2">
    <source>
        <dbReference type="PROSITE-ProRule" id="PRU01091"/>
    </source>
</evidence>
<dbReference type="Pfam" id="PF00486">
    <property type="entry name" value="Trans_reg_C"/>
    <property type="match status" value="1"/>
</dbReference>
<protein>
    <recommendedName>
        <fullName evidence="3">OmpR/PhoB-type domain-containing protein</fullName>
    </recommendedName>
</protein>
<keyword evidence="5" id="KW-1185">Reference proteome</keyword>
<feature type="domain" description="OmpR/PhoB-type" evidence="3">
    <location>
        <begin position="10"/>
        <end position="109"/>
    </location>
</feature>
<accession>A0A1V2H407</accession>
<keyword evidence="1 2" id="KW-0238">DNA-binding</keyword>
<dbReference type="PROSITE" id="PS51755">
    <property type="entry name" value="OMPR_PHOB"/>
    <property type="match status" value="1"/>
</dbReference>
<dbReference type="Proteomes" id="UP000188879">
    <property type="component" value="Unassembled WGS sequence"/>
</dbReference>
<dbReference type="GO" id="GO:0006355">
    <property type="term" value="P:regulation of DNA-templated transcription"/>
    <property type="evidence" value="ECO:0007669"/>
    <property type="project" value="InterPro"/>
</dbReference>
<reference evidence="4 5" key="1">
    <citation type="submission" date="2016-10" db="EMBL/GenBank/DDBJ databases">
        <title>Draft Genome sequence of Roseomonas sp. strain M3.</title>
        <authorList>
            <person name="Subhash Y."/>
            <person name="Lee S."/>
        </authorList>
    </citation>
    <scope>NUCLEOTIDE SEQUENCE [LARGE SCALE GENOMIC DNA]</scope>
    <source>
        <strain evidence="4 5">M3</strain>
    </source>
</reference>
<dbReference type="GO" id="GO:0000160">
    <property type="term" value="P:phosphorelay signal transduction system"/>
    <property type="evidence" value="ECO:0007669"/>
    <property type="project" value="InterPro"/>
</dbReference>
<dbReference type="InterPro" id="IPR001867">
    <property type="entry name" value="OmpR/PhoB-type_DNA-bd"/>
</dbReference>
<evidence type="ECO:0000313" key="5">
    <source>
        <dbReference type="Proteomes" id="UP000188879"/>
    </source>
</evidence>
<proteinExistence type="predicted"/>
<dbReference type="CDD" id="cd00383">
    <property type="entry name" value="trans_reg_C"/>
    <property type="match status" value="1"/>
</dbReference>
<feature type="DNA-binding region" description="OmpR/PhoB-type" evidence="2">
    <location>
        <begin position="10"/>
        <end position="109"/>
    </location>
</feature>
<evidence type="ECO:0000313" key="4">
    <source>
        <dbReference type="EMBL" id="ONG54024.1"/>
    </source>
</evidence>
<gene>
    <name evidence="4" type="ORF">BKE38_11150</name>
</gene>
<evidence type="ECO:0000259" key="3">
    <source>
        <dbReference type="PROSITE" id="PS51755"/>
    </source>
</evidence>
<dbReference type="SMART" id="SM00862">
    <property type="entry name" value="Trans_reg_C"/>
    <property type="match status" value="1"/>
</dbReference>
<evidence type="ECO:0000256" key="1">
    <source>
        <dbReference type="ARBA" id="ARBA00023125"/>
    </source>
</evidence>
<dbReference type="OrthoDB" id="8999844at2"/>
<dbReference type="SUPFAM" id="SSF46894">
    <property type="entry name" value="C-terminal effector domain of the bipartite response regulators"/>
    <property type="match status" value="1"/>
</dbReference>
<dbReference type="GO" id="GO:0003677">
    <property type="term" value="F:DNA binding"/>
    <property type="evidence" value="ECO:0007669"/>
    <property type="project" value="UniProtKB-UniRule"/>
</dbReference>
<dbReference type="InterPro" id="IPR016032">
    <property type="entry name" value="Sig_transdc_resp-reg_C-effctor"/>
</dbReference>
<comment type="caution">
    <text evidence="4">The sequence shown here is derived from an EMBL/GenBank/DDBJ whole genome shotgun (WGS) entry which is preliminary data.</text>
</comment>
<dbReference type="Gene3D" id="1.10.10.10">
    <property type="entry name" value="Winged helix-like DNA-binding domain superfamily/Winged helix DNA-binding domain"/>
    <property type="match status" value="1"/>
</dbReference>
<name>A0A1V2H407_9PROT</name>
<dbReference type="AlphaFoldDB" id="A0A1V2H407"/>
<dbReference type="InterPro" id="IPR036388">
    <property type="entry name" value="WH-like_DNA-bd_sf"/>
</dbReference>
<organism evidence="4 5">
    <name type="scientific">Teichococcus deserti</name>
    <dbReference type="NCBI Taxonomy" id="1817963"/>
    <lineage>
        <taxon>Bacteria</taxon>
        <taxon>Pseudomonadati</taxon>
        <taxon>Pseudomonadota</taxon>
        <taxon>Alphaproteobacteria</taxon>
        <taxon>Acetobacterales</taxon>
        <taxon>Roseomonadaceae</taxon>
        <taxon>Roseomonas</taxon>
    </lineage>
</organism>